<dbReference type="Proteomes" id="UP000189627">
    <property type="component" value="Chromosome 1"/>
</dbReference>
<sequence>MHTVTRPLTPAAAAGRRRVRPLAFLVAAIGAGAPALAEAQGVPTGSAVASTGAPGAGAKQNSTPAQPDGGELNAVEVRVDRIKSDLVSPTRQVTVLEREEIEELKVGSNNLATMLSKLVPGMADSSRTVTDFGQTLRGRGTLILVDGIPLNTNRDSARNLATIDPSNIEKIEIMRGSSAIYGAGANGGIISITTRPAGGPPSADTTVTLGTPLTRLSKEGLSANVQQHFSGSQGPLDYAFHLGAQHIGSPYDAHGNRIAPEPSQGDLFDSNVYNVSGKLGWRIDSQQRIELSVSQYQARQNTDYASDPSVAKLPPGTAAARAIKGLQLENQNELRNTVVNLGYQNLDLLGSTVSTQIYYRDYFTRFPPFDARAVATRGGNVDQVSQNSDVFGGRLTISTPLGADKKTRLLWGADYNQERSDMPLDVFDPRAYDQSGGLVFNKTGSLTYMPPLTTRSGGVFGQLQHKFNEQWSMEGGMRYERASATFDDFVPLSQSRVSNPVAVQGGTVNYGAWLFNIGGAYAPVKNQEFYASFGQGFQLPDIGLQIRNARPGFNINSSNLEPVKTNNYEIGWRGAFGNTMGSLALFYSTSQLGDVQSFNNGLILTRTKENIAGVEASADYLSDSETWGAGGTFTWINGREQPQGSSGFQNMTGYRIPPLKLTAYVQYRPISTWSNRLQVTYYGGRDYRLNDQNGFGRREVSSYTTVDLISRYQVSKKDTITVGIENLFNRYYYPLYSQLMRNSNNTSRLPAAGITLTAMYQHRW</sequence>
<keyword evidence="13" id="KW-0732">Signal</keyword>
<dbReference type="RefSeq" id="WP_078196203.1">
    <property type="nucleotide sequence ID" value="NZ_CP017757.2"/>
</dbReference>
<dbReference type="AlphaFoldDB" id="A0A1U9UM79"/>
<gene>
    <name evidence="16" type="ORF">BJN34_08330</name>
</gene>
<evidence type="ECO:0000313" key="17">
    <source>
        <dbReference type="Proteomes" id="UP000189627"/>
    </source>
</evidence>
<evidence type="ECO:0000259" key="14">
    <source>
        <dbReference type="Pfam" id="PF00593"/>
    </source>
</evidence>
<evidence type="ECO:0000256" key="2">
    <source>
        <dbReference type="ARBA" id="ARBA00009810"/>
    </source>
</evidence>
<dbReference type="GO" id="GO:0038023">
    <property type="term" value="F:signaling receptor activity"/>
    <property type="evidence" value="ECO:0007669"/>
    <property type="project" value="InterPro"/>
</dbReference>
<dbReference type="EMBL" id="CP017757">
    <property type="protein sequence ID" value="AQV93896.1"/>
    <property type="molecule type" value="Genomic_DNA"/>
</dbReference>
<feature type="chain" id="PRO_5012617725" evidence="13">
    <location>
        <begin position="38"/>
        <end position="764"/>
    </location>
</feature>
<reference evidence="17" key="1">
    <citation type="submission" date="2017-02" db="EMBL/GenBank/DDBJ databases">
        <title>Complete genome sequence of Cupriavidus necator strain NH9, a 3-chlorobenzoate degrader.</title>
        <authorList>
            <person name="Moriuchi R."/>
            <person name="Dohra H."/>
            <person name="Ogawa N."/>
        </authorList>
    </citation>
    <scope>NUCLEOTIDE SEQUENCE [LARGE SCALE GENOMIC DNA]</scope>
    <source>
        <strain evidence="17">NH9</strain>
    </source>
</reference>
<feature type="domain" description="TonB-dependent receptor-like beta-barrel" evidence="14">
    <location>
        <begin position="290"/>
        <end position="727"/>
    </location>
</feature>
<comment type="similarity">
    <text evidence="2 10 11">Belongs to the TonB-dependent receptor family.</text>
</comment>
<dbReference type="OrthoDB" id="8670144at2"/>
<accession>A0A1U9UM79</accession>
<evidence type="ECO:0000256" key="7">
    <source>
        <dbReference type="ARBA" id="ARBA00023136"/>
    </source>
</evidence>
<dbReference type="Gene3D" id="2.40.170.20">
    <property type="entry name" value="TonB-dependent receptor, beta-barrel domain"/>
    <property type="match status" value="1"/>
</dbReference>
<evidence type="ECO:0000256" key="12">
    <source>
        <dbReference type="SAM" id="MobiDB-lite"/>
    </source>
</evidence>
<dbReference type="GO" id="GO:0009279">
    <property type="term" value="C:cell outer membrane"/>
    <property type="evidence" value="ECO:0007669"/>
    <property type="project" value="UniProtKB-SubCell"/>
</dbReference>
<evidence type="ECO:0000256" key="13">
    <source>
        <dbReference type="SAM" id="SignalP"/>
    </source>
</evidence>
<keyword evidence="9 10" id="KW-0998">Cell outer membrane</keyword>
<evidence type="ECO:0000259" key="15">
    <source>
        <dbReference type="Pfam" id="PF07715"/>
    </source>
</evidence>
<keyword evidence="3 10" id="KW-0813">Transport</keyword>
<feature type="signal peptide" evidence="13">
    <location>
        <begin position="1"/>
        <end position="37"/>
    </location>
</feature>
<evidence type="ECO:0000256" key="10">
    <source>
        <dbReference type="PROSITE-ProRule" id="PRU01360"/>
    </source>
</evidence>
<name>A0A1U9UM79_CUPNE</name>
<feature type="domain" description="TonB-dependent receptor plug" evidence="15">
    <location>
        <begin position="90"/>
        <end position="189"/>
    </location>
</feature>
<evidence type="ECO:0000256" key="3">
    <source>
        <dbReference type="ARBA" id="ARBA00022448"/>
    </source>
</evidence>
<dbReference type="InterPro" id="IPR039426">
    <property type="entry name" value="TonB-dep_rcpt-like"/>
</dbReference>
<evidence type="ECO:0000256" key="8">
    <source>
        <dbReference type="ARBA" id="ARBA00023170"/>
    </source>
</evidence>
<protein>
    <submittedName>
        <fullName evidence="16">TonB-dependent siderophore receptor</fullName>
    </submittedName>
</protein>
<evidence type="ECO:0000256" key="11">
    <source>
        <dbReference type="RuleBase" id="RU003357"/>
    </source>
</evidence>
<comment type="subcellular location">
    <subcellularLocation>
        <location evidence="1 10">Cell outer membrane</location>
        <topology evidence="1 10">Multi-pass membrane protein</topology>
    </subcellularLocation>
</comment>
<dbReference type="InterPro" id="IPR000531">
    <property type="entry name" value="Beta-barrel_TonB"/>
</dbReference>
<dbReference type="SUPFAM" id="SSF56935">
    <property type="entry name" value="Porins"/>
    <property type="match status" value="1"/>
</dbReference>
<dbReference type="CDD" id="cd01347">
    <property type="entry name" value="ligand_gated_channel"/>
    <property type="match status" value="1"/>
</dbReference>
<evidence type="ECO:0000256" key="1">
    <source>
        <dbReference type="ARBA" id="ARBA00004571"/>
    </source>
</evidence>
<keyword evidence="7 10" id="KW-0472">Membrane</keyword>
<dbReference type="Gene3D" id="2.170.130.10">
    <property type="entry name" value="TonB-dependent receptor, plug domain"/>
    <property type="match status" value="1"/>
</dbReference>
<dbReference type="InterPro" id="IPR036942">
    <property type="entry name" value="Beta-barrel_TonB_sf"/>
</dbReference>
<evidence type="ECO:0000256" key="9">
    <source>
        <dbReference type="ARBA" id="ARBA00023237"/>
    </source>
</evidence>
<keyword evidence="6 11" id="KW-0798">TonB box</keyword>
<evidence type="ECO:0000313" key="16">
    <source>
        <dbReference type="EMBL" id="AQV93896.1"/>
    </source>
</evidence>
<evidence type="ECO:0000256" key="5">
    <source>
        <dbReference type="ARBA" id="ARBA00022692"/>
    </source>
</evidence>
<dbReference type="GO" id="GO:0044718">
    <property type="term" value="P:siderophore transmembrane transport"/>
    <property type="evidence" value="ECO:0007669"/>
    <property type="project" value="TreeGrafter"/>
</dbReference>
<proteinExistence type="inferred from homology"/>
<dbReference type="GO" id="GO:0015344">
    <property type="term" value="F:siderophore uptake transmembrane transporter activity"/>
    <property type="evidence" value="ECO:0007669"/>
    <property type="project" value="TreeGrafter"/>
</dbReference>
<dbReference type="PROSITE" id="PS52016">
    <property type="entry name" value="TONB_DEPENDENT_REC_3"/>
    <property type="match status" value="1"/>
</dbReference>
<dbReference type="KEGG" id="cuh:BJN34_08330"/>
<evidence type="ECO:0000256" key="6">
    <source>
        <dbReference type="ARBA" id="ARBA00023077"/>
    </source>
</evidence>
<keyword evidence="8 16" id="KW-0675">Receptor</keyword>
<dbReference type="Pfam" id="PF00593">
    <property type="entry name" value="TonB_dep_Rec_b-barrel"/>
    <property type="match status" value="1"/>
</dbReference>
<keyword evidence="4 10" id="KW-1134">Transmembrane beta strand</keyword>
<evidence type="ECO:0000256" key="4">
    <source>
        <dbReference type="ARBA" id="ARBA00022452"/>
    </source>
</evidence>
<dbReference type="Pfam" id="PF07715">
    <property type="entry name" value="Plug"/>
    <property type="match status" value="1"/>
</dbReference>
<dbReference type="PANTHER" id="PTHR30069:SF42">
    <property type="entry name" value="FERRIC AEROBACTIN RECEPTOR"/>
    <property type="match status" value="1"/>
</dbReference>
<dbReference type="InterPro" id="IPR012910">
    <property type="entry name" value="Plug_dom"/>
</dbReference>
<keyword evidence="5 10" id="KW-0812">Transmembrane</keyword>
<feature type="region of interest" description="Disordered" evidence="12">
    <location>
        <begin position="45"/>
        <end position="70"/>
    </location>
</feature>
<organism evidence="16 17">
    <name type="scientific">Cupriavidus necator</name>
    <name type="common">Alcaligenes eutrophus</name>
    <name type="synonym">Ralstonia eutropha</name>
    <dbReference type="NCBI Taxonomy" id="106590"/>
    <lineage>
        <taxon>Bacteria</taxon>
        <taxon>Pseudomonadati</taxon>
        <taxon>Pseudomonadota</taxon>
        <taxon>Betaproteobacteria</taxon>
        <taxon>Burkholderiales</taxon>
        <taxon>Burkholderiaceae</taxon>
        <taxon>Cupriavidus</taxon>
    </lineage>
</organism>
<dbReference type="InterPro" id="IPR010105">
    <property type="entry name" value="TonB_sidphr_rcpt"/>
</dbReference>
<dbReference type="PANTHER" id="PTHR30069">
    <property type="entry name" value="TONB-DEPENDENT OUTER MEMBRANE RECEPTOR"/>
    <property type="match status" value="1"/>
</dbReference>
<dbReference type="InterPro" id="IPR037066">
    <property type="entry name" value="Plug_dom_sf"/>
</dbReference>
<dbReference type="NCBIfam" id="TIGR01783">
    <property type="entry name" value="TonB-siderophor"/>
    <property type="match status" value="1"/>
</dbReference>